<dbReference type="Proteomes" id="UP001497497">
    <property type="component" value="Unassembled WGS sequence"/>
</dbReference>
<feature type="domain" description="RING-type" evidence="8">
    <location>
        <begin position="19"/>
        <end position="61"/>
    </location>
</feature>
<dbReference type="Pfam" id="PF00097">
    <property type="entry name" value="zf-C3HC4"/>
    <property type="match status" value="1"/>
</dbReference>
<protein>
    <recommendedName>
        <fullName evidence="8">RING-type domain-containing protein</fullName>
    </recommendedName>
</protein>
<dbReference type="Pfam" id="PF01436">
    <property type="entry name" value="NHL"/>
    <property type="match status" value="6"/>
</dbReference>
<dbReference type="PROSITE" id="PS50089">
    <property type="entry name" value="ZF_RING_2"/>
    <property type="match status" value="1"/>
</dbReference>
<evidence type="ECO:0000256" key="5">
    <source>
        <dbReference type="PROSITE-ProRule" id="PRU00175"/>
    </source>
</evidence>
<evidence type="ECO:0000313" key="9">
    <source>
        <dbReference type="EMBL" id="CAL1546780.1"/>
    </source>
</evidence>
<feature type="compositionally biased region" description="Polar residues" evidence="7">
    <location>
        <begin position="577"/>
        <end position="591"/>
    </location>
</feature>
<name>A0AAV2ILQ3_LYMST</name>
<dbReference type="Gene3D" id="2.120.10.30">
    <property type="entry name" value="TolB, C-terminal domain"/>
    <property type="match status" value="3"/>
</dbReference>
<dbReference type="InterPro" id="IPR001258">
    <property type="entry name" value="NHL_repeat"/>
</dbReference>
<dbReference type="InterPro" id="IPR013083">
    <property type="entry name" value="Znf_RING/FYVE/PHD"/>
</dbReference>
<feature type="repeat" description="NHL" evidence="6">
    <location>
        <begin position="840"/>
        <end position="877"/>
    </location>
</feature>
<feature type="repeat" description="NHL" evidence="6">
    <location>
        <begin position="746"/>
        <end position="786"/>
    </location>
</feature>
<dbReference type="SUPFAM" id="SSF57850">
    <property type="entry name" value="RING/U-box"/>
    <property type="match status" value="1"/>
</dbReference>
<evidence type="ECO:0000256" key="4">
    <source>
        <dbReference type="ARBA" id="ARBA00022833"/>
    </source>
</evidence>
<accession>A0AAV2ILQ3</accession>
<keyword evidence="1" id="KW-0479">Metal-binding</keyword>
<keyword evidence="4" id="KW-0862">Zinc</keyword>
<feature type="region of interest" description="Disordered" evidence="7">
    <location>
        <begin position="564"/>
        <end position="591"/>
    </location>
</feature>
<evidence type="ECO:0000259" key="8">
    <source>
        <dbReference type="PROSITE" id="PS50089"/>
    </source>
</evidence>
<evidence type="ECO:0000256" key="6">
    <source>
        <dbReference type="PROSITE-ProRule" id="PRU00504"/>
    </source>
</evidence>
<dbReference type="SMART" id="SM00502">
    <property type="entry name" value="BBC"/>
    <property type="match status" value="1"/>
</dbReference>
<reference evidence="9 10" key="1">
    <citation type="submission" date="2024-04" db="EMBL/GenBank/DDBJ databases">
        <authorList>
            <consortium name="Genoscope - CEA"/>
            <person name="William W."/>
        </authorList>
    </citation>
    <scope>NUCLEOTIDE SEQUENCE [LARGE SCALE GENOMIC DNA]</scope>
</reference>
<dbReference type="GO" id="GO:0008270">
    <property type="term" value="F:zinc ion binding"/>
    <property type="evidence" value="ECO:0007669"/>
    <property type="project" value="UniProtKB-KW"/>
</dbReference>
<feature type="compositionally biased region" description="Low complexity" evidence="7">
    <location>
        <begin position="564"/>
        <end position="573"/>
    </location>
</feature>
<dbReference type="InterPro" id="IPR011042">
    <property type="entry name" value="6-blade_b-propeller_TolB-like"/>
</dbReference>
<gene>
    <name evidence="9" type="ORF">GSLYS_00020157001</name>
</gene>
<feature type="compositionally biased region" description="Polar residues" evidence="7">
    <location>
        <begin position="408"/>
        <end position="437"/>
    </location>
</feature>
<keyword evidence="2" id="KW-0677">Repeat</keyword>
<feature type="repeat" description="NHL" evidence="6">
    <location>
        <begin position="649"/>
        <end position="692"/>
    </location>
</feature>
<dbReference type="InterPro" id="IPR001841">
    <property type="entry name" value="Znf_RING"/>
</dbReference>
<dbReference type="SUPFAM" id="SSF101898">
    <property type="entry name" value="NHL repeat"/>
    <property type="match status" value="1"/>
</dbReference>
<dbReference type="GO" id="GO:0061630">
    <property type="term" value="F:ubiquitin protein ligase activity"/>
    <property type="evidence" value="ECO:0007669"/>
    <property type="project" value="TreeGrafter"/>
</dbReference>
<feature type="region of interest" description="Disordered" evidence="7">
    <location>
        <begin position="408"/>
        <end position="546"/>
    </location>
</feature>
<evidence type="ECO:0000256" key="2">
    <source>
        <dbReference type="ARBA" id="ARBA00022737"/>
    </source>
</evidence>
<dbReference type="PANTHER" id="PTHR24104:SF47">
    <property type="entry name" value="E3 UBIQUITIN-PROTEIN LIGASE NHLRC1"/>
    <property type="match status" value="1"/>
</dbReference>
<evidence type="ECO:0000256" key="7">
    <source>
        <dbReference type="SAM" id="MobiDB-lite"/>
    </source>
</evidence>
<dbReference type="PANTHER" id="PTHR24104">
    <property type="entry name" value="E3 UBIQUITIN-PROTEIN LIGASE NHLRC1-RELATED"/>
    <property type="match status" value="1"/>
</dbReference>
<dbReference type="EMBL" id="CAXITT010000855">
    <property type="protein sequence ID" value="CAL1546780.1"/>
    <property type="molecule type" value="Genomic_DNA"/>
</dbReference>
<feature type="repeat" description="NHL" evidence="6">
    <location>
        <begin position="603"/>
        <end position="645"/>
    </location>
</feature>
<feature type="compositionally biased region" description="Polar residues" evidence="7">
    <location>
        <begin position="473"/>
        <end position="486"/>
    </location>
</feature>
<proteinExistence type="predicted"/>
<dbReference type="CDD" id="cd14954">
    <property type="entry name" value="NHL_TRIM71_like"/>
    <property type="match status" value="1"/>
</dbReference>
<feature type="repeat" description="NHL" evidence="6">
    <location>
        <begin position="696"/>
        <end position="739"/>
    </location>
</feature>
<dbReference type="CDD" id="cd16524">
    <property type="entry name" value="RING-HC_NHL-1-like"/>
    <property type="match status" value="1"/>
</dbReference>
<dbReference type="InterPro" id="IPR050952">
    <property type="entry name" value="TRIM-NHL_E3_ligases"/>
</dbReference>
<dbReference type="GO" id="GO:0043161">
    <property type="term" value="P:proteasome-mediated ubiquitin-dependent protein catabolic process"/>
    <property type="evidence" value="ECO:0007669"/>
    <property type="project" value="TreeGrafter"/>
</dbReference>
<organism evidence="9 10">
    <name type="scientific">Lymnaea stagnalis</name>
    <name type="common">Great pond snail</name>
    <name type="synonym">Helix stagnalis</name>
    <dbReference type="NCBI Taxonomy" id="6523"/>
    <lineage>
        <taxon>Eukaryota</taxon>
        <taxon>Metazoa</taxon>
        <taxon>Spiralia</taxon>
        <taxon>Lophotrochozoa</taxon>
        <taxon>Mollusca</taxon>
        <taxon>Gastropoda</taxon>
        <taxon>Heterobranchia</taxon>
        <taxon>Euthyneura</taxon>
        <taxon>Panpulmonata</taxon>
        <taxon>Hygrophila</taxon>
        <taxon>Lymnaeoidea</taxon>
        <taxon>Lymnaeidae</taxon>
        <taxon>Lymnaea</taxon>
    </lineage>
</organism>
<feature type="repeat" description="NHL" evidence="6">
    <location>
        <begin position="790"/>
        <end position="833"/>
    </location>
</feature>
<comment type="caution">
    <text evidence="9">The sequence shown here is derived from an EMBL/GenBank/DDBJ whole genome shotgun (WGS) entry which is preliminary data.</text>
</comment>
<dbReference type="SMART" id="SM00184">
    <property type="entry name" value="RING"/>
    <property type="match status" value="1"/>
</dbReference>
<dbReference type="FunFam" id="2.120.10.30:FF:000037">
    <property type="entry name" value="Uncharacterized protein, isoform E"/>
    <property type="match status" value="1"/>
</dbReference>
<evidence type="ECO:0000313" key="10">
    <source>
        <dbReference type="Proteomes" id="UP001497497"/>
    </source>
</evidence>
<sequence length="877" mass="97592">MTSSEMSLGSEHVQRLLQCAVCLERFKQPKILPCQHTFCLTPCLEGLVDRRTRSIRCPECRADHFVPRNGVTSFPNNLTVIGFLELSGSSGRALENMSRSEAGEVLQTSRIRELLQPQRASSPQQIPQDAAGAEGPGCAVCRNEGRITRCCHCDQLVCEICRRGHMQQYAIIIMLSQQVRADVTRMISQVRRGMPHISEQIIAIGRKGSQLQSNCESVKVEITEALEKHIRELKIRERTLREDVDTFLAGELRNLRTHQENAEVEIASLTSFCDTAESFLSTGRPVPEGDLVEMRGQCFEHLENVQCYEDGTIRPPNVKQIQASLESPFLSSTISNFGDLVITTRANQTQRHTSVDERLEPVHRSLTSLLPQGNVSASRLSDAYQGEVRALSVSPRSTFLSTLMDSSALDESSQTDPRTLASSPGVSQRQLSSPNRTSQEEEPPADNSRWNLALQPTHPHRRSRYERRSDTRITSTPGGRLQTLSQMRDRTRHLSLGALPATNEYSEENTPERDTEGPVGRSFNRPATNEDREEVSPGGDLSVTFPGARSYNFLPSTLRYNASAADAGDSQSDPVSGFNSNSPSIYVNTPRNKYNQKGTAVVRFGQRGNEPASFTWPRGVSVSPLDDNIYVSDSSNHRVQVFDNSGKFLKTFGQYGQSEGEFDCLAGVAINGLGQVIIADRYNHRVQVFDRNGRFQSAFGCEGSGEGQLNYPWGVACDNMGFIYVCDKENHRIQVFQSNGNFVRMFGHFGSRPGQFENPHYIAVSPDNKVYISDSSNHRIQVFSMYGDFLFAFGSCGVLRGQMKFPRGIAIDNQGFVVVADSGNNRIQIFRADGRFYSMFGSWGNENGQFKGLEGLTILANGNVVVSDRENHRIQIF</sequence>
<evidence type="ECO:0000256" key="1">
    <source>
        <dbReference type="ARBA" id="ARBA00022723"/>
    </source>
</evidence>
<dbReference type="InterPro" id="IPR003649">
    <property type="entry name" value="Bbox_C"/>
</dbReference>
<dbReference type="AlphaFoldDB" id="A0AAV2ILQ3"/>
<dbReference type="PROSITE" id="PS51125">
    <property type="entry name" value="NHL"/>
    <property type="match status" value="6"/>
</dbReference>
<keyword evidence="3 5" id="KW-0863">Zinc-finger</keyword>
<evidence type="ECO:0000256" key="3">
    <source>
        <dbReference type="ARBA" id="ARBA00022771"/>
    </source>
</evidence>
<dbReference type="GO" id="GO:0000209">
    <property type="term" value="P:protein polyubiquitination"/>
    <property type="evidence" value="ECO:0007669"/>
    <property type="project" value="TreeGrafter"/>
</dbReference>
<keyword evidence="10" id="KW-1185">Reference proteome</keyword>
<dbReference type="InterPro" id="IPR018957">
    <property type="entry name" value="Znf_C3HC4_RING-type"/>
</dbReference>
<dbReference type="FunFam" id="2.120.10.30:FF:000013">
    <property type="entry name" value="E3 ubiquitin-protein ligase TRIM71"/>
    <property type="match status" value="1"/>
</dbReference>
<dbReference type="Gene3D" id="3.30.40.10">
    <property type="entry name" value="Zinc/RING finger domain, C3HC4 (zinc finger)"/>
    <property type="match status" value="1"/>
</dbReference>